<dbReference type="Pfam" id="PF01597">
    <property type="entry name" value="GCV_H"/>
    <property type="match status" value="1"/>
</dbReference>
<dbReference type="GO" id="GO:0019464">
    <property type="term" value="P:glycine decarboxylation via glycine cleavage system"/>
    <property type="evidence" value="ECO:0007669"/>
    <property type="project" value="UniProtKB-UniRule"/>
</dbReference>
<comment type="function">
    <text evidence="3">The glycine cleavage system catalyzes the degradation of glycine. The H protein shuttles the methylamine group of glycine from the P protein to the T protein.</text>
</comment>
<evidence type="ECO:0000313" key="6">
    <source>
        <dbReference type="EMBL" id="AJE48307.1"/>
    </source>
</evidence>
<dbReference type="InterPro" id="IPR002930">
    <property type="entry name" value="GCV_H"/>
</dbReference>
<keyword evidence="7" id="KW-1185">Reference proteome</keyword>
<dbReference type="KEGG" id="cid:P73_3592"/>
<comment type="subunit">
    <text evidence="3">The glycine cleavage system is composed of four proteins: P, T, L and H.</text>
</comment>
<evidence type="ECO:0000256" key="3">
    <source>
        <dbReference type="HAMAP-Rule" id="MF_00272"/>
    </source>
</evidence>
<dbReference type="HOGENOM" id="CLU_097408_2_0_5"/>
<dbReference type="Proteomes" id="UP000031521">
    <property type="component" value="Chromosome"/>
</dbReference>
<dbReference type="CDD" id="cd06848">
    <property type="entry name" value="GCS_H"/>
    <property type="match status" value="1"/>
</dbReference>
<dbReference type="GO" id="GO:0005829">
    <property type="term" value="C:cytosol"/>
    <property type="evidence" value="ECO:0007669"/>
    <property type="project" value="TreeGrafter"/>
</dbReference>
<organism evidence="6 7">
    <name type="scientific">Celeribacter indicus</name>
    <dbReference type="NCBI Taxonomy" id="1208324"/>
    <lineage>
        <taxon>Bacteria</taxon>
        <taxon>Pseudomonadati</taxon>
        <taxon>Pseudomonadota</taxon>
        <taxon>Alphaproteobacteria</taxon>
        <taxon>Rhodobacterales</taxon>
        <taxon>Roseobacteraceae</taxon>
        <taxon>Celeribacter</taxon>
    </lineage>
</organism>
<dbReference type="GO" id="GO:0009249">
    <property type="term" value="P:protein lipoylation"/>
    <property type="evidence" value="ECO:0007669"/>
    <property type="project" value="TreeGrafter"/>
</dbReference>
<dbReference type="PANTHER" id="PTHR11715">
    <property type="entry name" value="GLYCINE CLEAVAGE SYSTEM H PROTEIN"/>
    <property type="match status" value="1"/>
</dbReference>
<dbReference type="NCBIfam" id="TIGR00527">
    <property type="entry name" value="gcvH"/>
    <property type="match status" value="1"/>
</dbReference>
<sequence>MAADIKFTEEHEWLRIEDDLVVVGITEHAAEQLGDVVFVELPEEGTTVSKDDEVVVIESVKAASDILAPLDGEIVEVNEPLSEDPGKVNEDPLGDAWFFKMKIEDMSELDDFMTEAEYKDFIG</sequence>
<dbReference type="InterPro" id="IPR000089">
    <property type="entry name" value="Biotin_lipoyl"/>
</dbReference>
<dbReference type="AlphaFoldDB" id="A0A0B5E7N7"/>
<dbReference type="InterPro" id="IPR011053">
    <property type="entry name" value="Single_hybrid_motif"/>
</dbReference>
<feature type="modified residue" description="N6-lipoyllysine" evidence="3 4">
    <location>
        <position position="61"/>
    </location>
</feature>
<name>A0A0B5E7N7_9RHOB</name>
<comment type="cofactor">
    <cofactor evidence="3">
        <name>(R)-lipoate</name>
        <dbReference type="ChEBI" id="CHEBI:83088"/>
    </cofactor>
    <text evidence="3">Binds 1 lipoyl cofactor covalently.</text>
</comment>
<dbReference type="SUPFAM" id="SSF51230">
    <property type="entry name" value="Single hybrid motif"/>
    <property type="match status" value="1"/>
</dbReference>
<dbReference type="PANTHER" id="PTHR11715:SF3">
    <property type="entry name" value="GLYCINE CLEAVAGE SYSTEM H PROTEIN-RELATED"/>
    <property type="match status" value="1"/>
</dbReference>
<evidence type="ECO:0000313" key="7">
    <source>
        <dbReference type="Proteomes" id="UP000031521"/>
    </source>
</evidence>
<reference evidence="6 7" key="1">
    <citation type="journal article" date="2014" name="Int. J. Syst. Evol. Microbiol.">
        <title>Celeribacter indicus sp. nov., a polycyclic aromatic hydrocarbon-degrading bacterium from deep-sea sediment and reclassification of Huaishuia halophila as Celeribacter halophilus comb. nov.</title>
        <authorList>
            <person name="Lai Q."/>
            <person name="Cao J."/>
            <person name="Yuan J."/>
            <person name="Li F."/>
            <person name="Shao Z."/>
        </authorList>
    </citation>
    <scope>NUCLEOTIDE SEQUENCE [LARGE SCALE GENOMIC DNA]</scope>
    <source>
        <strain evidence="6">P73</strain>
    </source>
</reference>
<dbReference type="PROSITE" id="PS00189">
    <property type="entry name" value="LIPOYL"/>
    <property type="match status" value="1"/>
</dbReference>
<dbReference type="PROSITE" id="PS50968">
    <property type="entry name" value="BIOTINYL_LIPOYL"/>
    <property type="match status" value="1"/>
</dbReference>
<evidence type="ECO:0000256" key="1">
    <source>
        <dbReference type="ARBA" id="ARBA00009249"/>
    </source>
</evidence>
<protein>
    <recommendedName>
        <fullName evidence="3">Glycine cleavage system H protein</fullName>
    </recommendedName>
</protein>
<evidence type="ECO:0000256" key="4">
    <source>
        <dbReference type="PIRSR" id="PIRSR617453-50"/>
    </source>
</evidence>
<feature type="domain" description="Lipoyl-binding" evidence="5">
    <location>
        <begin position="20"/>
        <end position="102"/>
    </location>
</feature>
<dbReference type="NCBIfam" id="NF002270">
    <property type="entry name" value="PRK01202.1"/>
    <property type="match status" value="1"/>
</dbReference>
<evidence type="ECO:0000256" key="2">
    <source>
        <dbReference type="ARBA" id="ARBA00022823"/>
    </source>
</evidence>
<dbReference type="GO" id="GO:0005960">
    <property type="term" value="C:glycine cleavage complex"/>
    <property type="evidence" value="ECO:0007669"/>
    <property type="project" value="InterPro"/>
</dbReference>
<gene>
    <name evidence="3" type="primary">gcvH</name>
    <name evidence="6" type="ORF">P73_3592</name>
</gene>
<dbReference type="EMBL" id="CP004393">
    <property type="protein sequence ID" value="AJE48307.1"/>
    <property type="molecule type" value="Genomic_DNA"/>
</dbReference>
<accession>A0A0B5E7N7</accession>
<dbReference type="STRING" id="1208324.P73_3592"/>
<dbReference type="InterPro" id="IPR033753">
    <property type="entry name" value="GCV_H/Fam206"/>
</dbReference>
<comment type="similarity">
    <text evidence="1 3">Belongs to the GcvH family.</text>
</comment>
<dbReference type="HAMAP" id="MF_00272">
    <property type="entry name" value="GcvH"/>
    <property type="match status" value="1"/>
</dbReference>
<dbReference type="Gene3D" id="2.40.50.100">
    <property type="match status" value="1"/>
</dbReference>
<evidence type="ECO:0000259" key="5">
    <source>
        <dbReference type="PROSITE" id="PS50968"/>
    </source>
</evidence>
<proteinExistence type="inferred from homology"/>
<keyword evidence="2 3" id="KW-0450">Lipoyl</keyword>
<dbReference type="InterPro" id="IPR017453">
    <property type="entry name" value="GCV_H_sub"/>
</dbReference>
<dbReference type="InterPro" id="IPR003016">
    <property type="entry name" value="2-oxoA_DH_lipoyl-BS"/>
</dbReference>